<proteinExistence type="predicted"/>
<keyword evidence="2" id="KW-1185">Reference proteome</keyword>
<organism evidence="1 2">
    <name type="scientific">Dreissena polymorpha</name>
    <name type="common">Zebra mussel</name>
    <name type="synonym">Mytilus polymorpha</name>
    <dbReference type="NCBI Taxonomy" id="45954"/>
    <lineage>
        <taxon>Eukaryota</taxon>
        <taxon>Metazoa</taxon>
        <taxon>Spiralia</taxon>
        <taxon>Lophotrochozoa</taxon>
        <taxon>Mollusca</taxon>
        <taxon>Bivalvia</taxon>
        <taxon>Autobranchia</taxon>
        <taxon>Heteroconchia</taxon>
        <taxon>Euheterodonta</taxon>
        <taxon>Imparidentia</taxon>
        <taxon>Neoheterodontei</taxon>
        <taxon>Myida</taxon>
        <taxon>Dreissenoidea</taxon>
        <taxon>Dreissenidae</taxon>
        <taxon>Dreissena</taxon>
    </lineage>
</organism>
<dbReference type="Proteomes" id="UP000828390">
    <property type="component" value="Unassembled WGS sequence"/>
</dbReference>
<reference evidence="1" key="2">
    <citation type="submission" date="2020-11" db="EMBL/GenBank/DDBJ databases">
        <authorList>
            <person name="McCartney M.A."/>
            <person name="Auch B."/>
            <person name="Kono T."/>
            <person name="Mallez S."/>
            <person name="Becker A."/>
            <person name="Gohl D.M."/>
            <person name="Silverstein K.A.T."/>
            <person name="Koren S."/>
            <person name="Bechman K.B."/>
            <person name="Herman A."/>
            <person name="Abrahante J.E."/>
            <person name="Garbe J."/>
        </authorList>
    </citation>
    <scope>NUCLEOTIDE SEQUENCE</scope>
    <source>
        <strain evidence="1">Duluth1</strain>
        <tissue evidence="1">Whole animal</tissue>
    </source>
</reference>
<reference evidence="1" key="1">
    <citation type="journal article" date="2019" name="bioRxiv">
        <title>The Genome of the Zebra Mussel, Dreissena polymorpha: A Resource for Invasive Species Research.</title>
        <authorList>
            <person name="McCartney M.A."/>
            <person name="Auch B."/>
            <person name="Kono T."/>
            <person name="Mallez S."/>
            <person name="Zhang Y."/>
            <person name="Obille A."/>
            <person name="Becker A."/>
            <person name="Abrahante J.E."/>
            <person name="Garbe J."/>
            <person name="Badalamenti J.P."/>
            <person name="Herman A."/>
            <person name="Mangelson H."/>
            <person name="Liachko I."/>
            <person name="Sullivan S."/>
            <person name="Sone E.D."/>
            <person name="Koren S."/>
            <person name="Silverstein K.A.T."/>
            <person name="Beckman K.B."/>
            <person name="Gohl D.M."/>
        </authorList>
    </citation>
    <scope>NUCLEOTIDE SEQUENCE</scope>
    <source>
        <strain evidence="1">Duluth1</strain>
        <tissue evidence="1">Whole animal</tissue>
    </source>
</reference>
<dbReference type="Gene3D" id="2.30.30.40">
    <property type="entry name" value="SH3 Domains"/>
    <property type="match status" value="2"/>
</dbReference>
<dbReference type="AlphaFoldDB" id="A0A9D4QM00"/>
<sequence>MDGPGTLIGHCENDCWVWVEWDKNQFRTYTYRYGQGFYDVLVVDDVRQLKSGELMAVGCHVKPGRDGKFRNVHAWNKGVVIKMKPPKARVRWDSGIRGEYSYGQDGKLEIEICSPESTTYVSSAHGVSVSGHKHINKNKASKNK</sequence>
<comment type="caution">
    <text evidence="1">The sequence shown here is derived from an EMBL/GenBank/DDBJ whole genome shotgun (WGS) entry which is preliminary data.</text>
</comment>
<name>A0A9D4QM00_DREPO</name>
<gene>
    <name evidence="1" type="ORF">DPMN_109470</name>
</gene>
<dbReference type="GO" id="GO:0046872">
    <property type="term" value="F:metal ion binding"/>
    <property type="evidence" value="ECO:0007669"/>
    <property type="project" value="InterPro"/>
</dbReference>
<dbReference type="EMBL" id="JAIWYP010000004">
    <property type="protein sequence ID" value="KAH3836101.1"/>
    <property type="molecule type" value="Genomic_DNA"/>
</dbReference>
<dbReference type="SUPFAM" id="SSF159034">
    <property type="entry name" value="Mib/herc2 domain-like"/>
    <property type="match status" value="1"/>
</dbReference>
<protein>
    <submittedName>
        <fullName evidence="1">Uncharacterized protein</fullName>
    </submittedName>
</protein>
<evidence type="ECO:0000313" key="1">
    <source>
        <dbReference type="EMBL" id="KAH3836101.1"/>
    </source>
</evidence>
<dbReference type="GO" id="GO:0004842">
    <property type="term" value="F:ubiquitin-protein transferase activity"/>
    <property type="evidence" value="ECO:0007669"/>
    <property type="project" value="InterPro"/>
</dbReference>
<dbReference type="InterPro" id="IPR037252">
    <property type="entry name" value="Mib_Herc2_sf"/>
</dbReference>
<evidence type="ECO:0000313" key="2">
    <source>
        <dbReference type="Proteomes" id="UP000828390"/>
    </source>
</evidence>
<accession>A0A9D4QM00</accession>